<feature type="region of interest" description="Disordered" evidence="1">
    <location>
        <begin position="1"/>
        <end position="44"/>
    </location>
</feature>
<accession>A0A653E1P6</accession>
<sequence length="44" mass="4777">MDSGAKQRNPSSNLRNTIIPESIRKNAMTPPGHAPDNHKPPEDG</sequence>
<evidence type="ECO:0000313" key="2">
    <source>
        <dbReference type="EMBL" id="VEV96548.1"/>
    </source>
</evidence>
<evidence type="ECO:0000256" key="1">
    <source>
        <dbReference type="SAM" id="MobiDB-lite"/>
    </source>
</evidence>
<reference evidence="2" key="1">
    <citation type="submission" date="2019-02" db="EMBL/GenBank/DDBJ databases">
        <authorList>
            <consortium name="Genoscope - CEA"/>
            <person name="William W."/>
        </authorList>
    </citation>
    <scope>NUCLEOTIDE SEQUENCE [LARGE SCALE GENOMIC DNA]</scope>
    <source>
        <strain evidence="2">YSy11</strain>
    </source>
</reference>
<name>A0A653E1P6_9PSED</name>
<feature type="compositionally biased region" description="Polar residues" evidence="1">
    <location>
        <begin position="1"/>
        <end position="16"/>
    </location>
</feature>
<feature type="compositionally biased region" description="Basic and acidic residues" evidence="1">
    <location>
        <begin position="35"/>
        <end position="44"/>
    </location>
</feature>
<gene>
    <name evidence="2" type="ORF">PMYSY11_1501</name>
</gene>
<organism evidence="2">
    <name type="scientific">Pseudomonas marincola</name>
    <dbReference type="NCBI Taxonomy" id="437900"/>
    <lineage>
        <taxon>Bacteria</taxon>
        <taxon>Pseudomonadati</taxon>
        <taxon>Pseudomonadota</taxon>
        <taxon>Gammaproteobacteria</taxon>
        <taxon>Pseudomonadales</taxon>
        <taxon>Pseudomonadaceae</taxon>
        <taxon>Pseudomonas</taxon>
    </lineage>
</organism>
<protein>
    <submittedName>
        <fullName evidence="2">Uncharacterized protein</fullName>
    </submittedName>
</protein>
<dbReference type="EMBL" id="LR215729">
    <property type="protein sequence ID" value="VEV96548.1"/>
    <property type="molecule type" value="Genomic_DNA"/>
</dbReference>
<proteinExistence type="predicted"/>
<dbReference type="AlphaFoldDB" id="A0A653E1P6"/>